<evidence type="ECO:0000256" key="2">
    <source>
        <dbReference type="SAM" id="MobiDB-lite"/>
    </source>
</evidence>
<dbReference type="GO" id="GO:1902388">
    <property type="term" value="F:ceramide 1-phosphate transfer activity"/>
    <property type="evidence" value="ECO:0007669"/>
    <property type="project" value="TreeGrafter"/>
</dbReference>
<dbReference type="GO" id="GO:0016020">
    <property type="term" value="C:membrane"/>
    <property type="evidence" value="ECO:0007669"/>
    <property type="project" value="TreeGrafter"/>
</dbReference>
<feature type="region of interest" description="Disordered" evidence="2">
    <location>
        <begin position="221"/>
        <end position="258"/>
    </location>
</feature>
<dbReference type="InterPro" id="IPR014830">
    <property type="entry name" value="Glycolipid_transfer_prot_dom"/>
</dbReference>
<feature type="compositionally biased region" description="Basic and acidic residues" evidence="2">
    <location>
        <begin position="231"/>
        <end position="242"/>
    </location>
</feature>
<dbReference type="PANTHER" id="PTHR10219">
    <property type="entry name" value="GLYCOLIPID TRANSFER PROTEIN-RELATED"/>
    <property type="match status" value="1"/>
</dbReference>
<dbReference type="InterPro" id="IPR036497">
    <property type="entry name" value="GLTP_sf"/>
</dbReference>
<sequence>MRSHGVCELVTVVDWTTQRSRAARVAAFDVTKMAMVRPCARYIIGMSLGRGHSRKSERTGRSGSRMRELSCPSATSPICGITMTQKSSRAEDRKGNNAQGVFCVQSHCTFNLSGPSTHRGAHEISRFPRRFLTIGVSRPVGAVHGYLIVSHCRAEQLPTVRQTMWGLIVAGLVVLGLTRRQRKEVHKGMGQHPAQSSTTVGQASKSTLPGLAMCIDMISPVTTPPSSPTKVFDRPGADENDIRSVSLGSDPGTPDAASMISEEEDCGERVDHFIIMAESWGSSRMWVDDKGTDIDLAVFCDAIVSSLGIFDYLLSARGSFLKERVKKDFLKHVARILERCDAFGTSRMSEVLNHESAAGTAAMCEPSATDSLLWLKRNLQFNLLALRNVCAQAWSPQKSGVRSIFELAYSQTLARCYNFWLRKMIGAALCLMPESDVEFVEKCLGYDTFGHGIDSILKFLAPATLVTDAIVDHYNAHGLEARECTLRVQSSSCSSCAVQREYSWFGGYIEPQ</sequence>
<dbReference type="AlphaFoldDB" id="A0A5J4YUM2"/>
<accession>A0A5J4YUM2</accession>
<dbReference type="Gene3D" id="1.10.3520.10">
    <property type="entry name" value="Glycolipid transfer protein"/>
    <property type="match status" value="1"/>
</dbReference>
<organism evidence="4 5">
    <name type="scientific">Porphyridium purpureum</name>
    <name type="common">Red alga</name>
    <name type="synonym">Porphyridium cruentum</name>
    <dbReference type="NCBI Taxonomy" id="35688"/>
    <lineage>
        <taxon>Eukaryota</taxon>
        <taxon>Rhodophyta</taxon>
        <taxon>Bangiophyceae</taxon>
        <taxon>Porphyridiales</taxon>
        <taxon>Porphyridiaceae</taxon>
        <taxon>Porphyridium</taxon>
    </lineage>
</organism>
<name>A0A5J4YUM2_PORPP</name>
<proteinExistence type="predicted"/>
<reference evidence="5" key="1">
    <citation type="journal article" date="2019" name="Nat. Commun.">
        <title>Expansion of phycobilisome linker gene families in mesophilic red algae.</title>
        <authorList>
            <person name="Lee J."/>
            <person name="Kim D."/>
            <person name="Bhattacharya D."/>
            <person name="Yoon H.S."/>
        </authorList>
    </citation>
    <scope>NUCLEOTIDE SEQUENCE [LARGE SCALE GENOMIC DNA]</scope>
    <source>
        <strain evidence="5">CCMP 1328</strain>
    </source>
</reference>
<feature type="compositionally biased region" description="Basic and acidic residues" evidence="2">
    <location>
        <begin position="54"/>
        <end position="68"/>
    </location>
</feature>
<comment type="caution">
    <text evidence="4">The sequence shown here is derived from an EMBL/GenBank/DDBJ whole genome shotgun (WGS) entry which is preliminary data.</text>
</comment>
<evidence type="ECO:0000313" key="5">
    <source>
        <dbReference type="Proteomes" id="UP000324585"/>
    </source>
</evidence>
<dbReference type="SUPFAM" id="SSF110004">
    <property type="entry name" value="Glycolipid transfer protein, GLTP"/>
    <property type="match status" value="1"/>
</dbReference>
<dbReference type="GO" id="GO:1902387">
    <property type="term" value="F:ceramide 1-phosphate binding"/>
    <property type="evidence" value="ECO:0007669"/>
    <property type="project" value="TreeGrafter"/>
</dbReference>
<evidence type="ECO:0000313" key="4">
    <source>
        <dbReference type="EMBL" id="KAA8494463.1"/>
    </source>
</evidence>
<dbReference type="PANTHER" id="PTHR10219:SF25">
    <property type="entry name" value="PLECKSTRIN HOMOLOGY DOMAIN-CONTAINING FAMILY A MEMBER 8"/>
    <property type="match status" value="1"/>
</dbReference>
<keyword evidence="1" id="KW-0813">Transport</keyword>
<dbReference type="GO" id="GO:0005829">
    <property type="term" value="C:cytosol"/>
    <property type="evidence" value="ECO:0007669"/>
    <property type="project" value="TreeGrafter"/>
</dbReference>
<gene>
    <name evidence="4" type="ORF">FVE85_2704</name>
</gene>
<evidence type="ECO:0000259" key="3">
    <source>
        <dbReference type="Pfam" id="PF08718"/>
    </source>
</evidence>
<dbReference type="Pfam" id="PF08718">
    <property type="entry name" value="GLTP"/>
    <property type="match status" value="1"/>
</dbReference>
<protein>
    <submittedName>
        <fullName evidence="4">Pleckstrin homology domain-containing family A member 8</fullName>
    </submittedName>
</protein>
<keyword evidence="5" id="KW-1185">Reference proteome</keyword>
<feature type="domain" description="Glycolipid transfer protein" evidence="3">
    <location>
        <begin position="294"/>
        <end position="436"/>
    </location>
</feature>
<dbReference type="Proteomes" id="UP000324585">
    <property type="component" value="Unassembled WGS sequence"/>
</dbReference>
<dbReference type="EMBL" id="VRMN01000004">
    <property type="protein sequence ID" value="KAA8494463.1"/>
    <property type="molecule type" value="Genomic_DNA"/>
</dbReference>
<evidence type="ECO:0000256" key="1">
    <source>
        <dbReference type="ARBA" id="ARBA00022448"/>
    </source>
</evidence>
<feature type="region of interest" description="Disordered" evidence="2">
    <location>
        <begin position="50"/>
        <end position="71"/>
    </location>
</feature>